<name>A0ABP5TLN5_9PSEU</name>
<dbReference type="RefSeq" id="WP_344134380.1">
    <property type="nucleotide sequence ID" value="NZ_BAAARA010000015.1"/>
</dbReference>
<dbReference type="Pfam" id="PF12079">
    <property type="entry name" value="DUF3558"/>
    <property type="match status" value="1"/>
</dbReference>
<proteinExistence type="predicted"/>
<accession>A0ABP5TLN5</accession>
<gene>
    <name evidence="2" type="ORF">GCM10009854_37820</name>
</gene>
<organism evidence="2 3">
    <name type="scientific">Saccharopolyspora halophila</name>
    <dbReference type="NCBI Taxonomy" id="405551"/>
    <lineage>
        <taxon>Bacteria</taxon>
        <taxon>Bacillati</taxon>
        <taxon>Actinomycetota</taxon>
        <taxon>Actinomycetes</taxon>
        <taxon>Pseudonocardiales</taxon>
        <taxon>Pseudonocardiaceae</taxon>
        <taxon>Saccharopolyspora</taxon>
    </lineage>
</organism>
<sequence length="197" mass="20652">MIENGNPTMSLLKRVSTFTIAALMVVFMAACSGGDKPPEPTPQPQGSGSKISNPKDALSVELCSLLPPEGASAVGLDPAGEIDDGPKLSDDAAETCLWKSPDGHDSLRFSVLTDRSIKDYHDNKSQYSDYQELTIGGYPAVRANKADPAQSGSCSIFLAVADRQVVHAYAAQASITDPCAISQKALESSVPTLPAAK</sequence>
<evidence type="ECO:0000313" key="2">
    <source>
        <dbReference type="EMBL" id="GAA2356157.1"/>
    </source>
</evidence>
<comment type="caution">
    <text evidence="2">The sequence shown here is derived from an EMBL/GenBank/DDBJ whole genome shotgun (WGS) entry which is preliminary data.</text>
</comment>
<evidence type="ECO:0000256" key="1">
    <source>
        <dbReference type="SAM" id="MobiDB-lite"/>
    </source>
</evidence>
<dbReference type="EMBL" id="BAAARA010000015">
    <property type="protein sequence ID" value="GAA2356157.1"/>
    <property type="molecule type" value="Genomic_DNA"/>
</dbReference>
<dbReference type="InterPro" id="IPR024520">
    <property type="entry name" value="DUF3558"/>
</dbReference>
<evidence type="ECO:0000313" key="3">
    <source>
        <dbReference type="Proteomes" id="UP001501218"/>
    </source>
</evidence>
<feature type="region of interest" description="Disordered" evidence="1">
    <location>
        <begin position="34"/>
        <end position="53"/>
    </location>
</feature>
<protein>
    <recommendedName>
        <fullName evidence="4">DUF3558 domain-containing protein</fullName>
    </recommendedName>
</protein>
<dbReference type="Proteomes" id="UP001501218">
    <property type="component" value="Unassembled WGS sequence"/>
</dbReference>
<reference evidence="3" key="1">
    <citation type="journal article" date="2019" name="Int. J. Syst. Evol. Microbiol.">
        <title>The Global Catalogue of Microorganisms (GCM) 10K type strain sequencing project: providing services to taxonomists for standard genome sequencing and annotation.</title>
        <authorList>
            <consortium name="The Broad Institute Genomics Platform"/>
            <consortium name="The Broad Institute Genome Sequencing Center for Infectious Disease"/>
            <person name="Wu L."/>
            <person name="Ma J."/>
        </authorList>
    </citation>
    <scope>NUCLEOTIDE SEQUENCE [LARGE SCALE GENOMIC DNA]</scope>
    <source>
        <strain evidence="3">JCM 16221</strain>
    </source>
</reference>
<keyword evidence="3" id="KW-1185">Reference proteome</keyword>
<evidence type="ECO:0008006" key="4">
    <source>
        <dbReference type="Google" id="ProtNLM"/>
    </source>
</evidence>